<evidence type="ECO:0000259" key="8">
    <source>
        <dbReference type="PROSITE" id="PS50928"/>
    </source>
</evidence>
<evidence type="ECO:0000256" key="3">
    <source>
        <dbReference type="ARBA" id="ARBA00022475"/>
    </source>
</evidence>
<dbReference type="InterPro" id="IPR000515">
    <property type="entry name" value="MetI-like"/>
</dbReference>
<comment type="subcellular location">
    <subcellularLocation>
        <location evidence="1 7">Cell membrane</location>
        <topology evidence="1 7">Multi-pass membrane protein</topology>
    </subcellularLocation>
</comment>
<gene>
    <name evidence="9" type="primary">nikB_2</name>
    <name evidence="9" type="ORF">BEH84_03051</name>
</gene>
<keyword evidence="5 7" id="KW-1133">Transmembrane helix</keyword>
<keyword evidence="6 7" id="KW-0472">Membrane</keyword>
<comment type="caution">
    <text evidence="9">The sequence shown here is derived from an EMBL/GenBank/DDBJ whole genome shotgun (WGS) entry which is preliminary data.</text>
</comment>
<feature type="transmembrane region" description="Helical" evidence="7">
    <location>
        <begin position="247"/>
        <end position="273"/>
    </location>
</feature>
<sequence length="327" mass="36509">MKKYICKRFIYMIVLLAVMSVFAFVVIQLPPGDYLTSYIANLQQQMGQVDESVILSLRQQYGLDKPMWQQYFLWMGNMLKGDFGQSFQWKQPVGTLIATRMPMTIALSVITLVFAYALAIPIGIYSARHQYSIGDYLASILGFIGLATPSFFLALILMYYSNRYFGLSVGGFYSPEFQNAPWSFARLWDLCKHLPIPVIVIGLASMANVIRILRATLLDELKRPYVVAARARGLKENKMIYKYPVRVALNPIISSIGSILPSIVSGATVTAIVLDIPTVGSLLYNALLSQDMYLAGTSVLMLTAITIVGTFISDILLVVVDPRIRLQ</sequence>
<dbReference type="GeneID" id="93303237"/>
<feature type="transmembrane region" description="Helical" evidence="7">
    <location>
        <begin position="9"/>
        <end position="29"/>
    </location>
</feature>
<feature type="transmembrane region" description="Helical" evidence="7">
    <location>
        <begin position="194"/>
        <end position="213"/>
    </location>
</feature>
<protein>
    <submittedName>
        <fullName evidence="9">Nickel transport system permease protein NikB</fullName>
    </submittedName>
</protein>
<reference evidence="9 10" key="1">
    <citation type="submission" date="2016-07" db="EMBL/GenBank/DDBJ databases">
        <title>Characterization of isolates of Eisenbergiella tayi derived from blood cultures, using whole genome sequencing.</title>
        <authorList>
            <person name="Burdz T."/>
            <person name="Wiebe D."/>
            <person name="Huynh C."/>
            <person name="Bernard K."/>
        </authorList>
    </citation>
    <scope>NUCLEOTIDE SEQUENCE [LARGE SCALE GENOMIC DNA]</scope>
    <source>
        <strain evidence="9 10">NML 120489</strain>
    </source>
</reference>
<evidence type="ECO:0000313" key="9">
    <source>
        <dbReference type="EMBL" id="ODM10622.1"/>
    </source>
</evidence>
<dbReference type="AlphaFoldDB" id="A0A1E3APG7"/>
<evidence type="ECO:0000256" key="1">
    <source>
        <dbReference type="ARBA" id="ARBA00004651"/>
    </source>
</evidence>
<feature type="transmembrane region" description="Helical" evidence="7">
    <location>
        <begin position="293"/>
        <end position="320"/>
    </location>
</feature>
<name>A0A1E3APG7_9FIRM</name>
<dbReference type="PROSITE" id="PS50928">
    <property type="entry name" value="ABC_TM1"/>
    <property type="match status" value="1"/>
</dbReference>
<dbReference type="RefSeq" id="WP_044972935.1">
    <property type="nucleotide sequence ID" value="NZ_DBFYTC010000061.1"/>
</dbReference>
<dbReference type="Gene3D" id="1.10.3720.10">
    <property type="entry name" value="MetI-like"/>
    <property type="match status" value="1"/>
</dbReference>
<evidence type="ECO:0000256" key="7">
    <source>
        <dbReference type="RuleBase" id="RU363032"/>
    </source>
</evidence>
<dbReference type="GO" id="GO:0005886">
    <property type="term" value="C:plasma membrane"/>
    <property type="evidence" value="ECO:0007669"/>
    <property type="project" value="UniProtKB-SubCell"/>
</dbReference>
<keyword evidence="3" id="KW-1003">Cell membrane</keyword>
<evidence type="ECO:0000256" key="4">
    <source>
        <dbReference type="ARBA" id="ARBA00022692"/>
    </source>
</evidence>
<feature type="transmembrane region" description="Helical" evidence="7">
    <location>
        <begin position="105"/>
        <end position="124"/>
    </location>
</feature>
<dbReference type="Proteomes" id="UP000095003">
    <property type="component" value="Unassembled WGS sequence"/>
</dbReference>
<organism evidence="9 10">
    <name type="scientific">Eisenbergiella tayi</name>
    <dbReference type="NCBI Taxonomy" id="1432052"/>
    <lineage>
        <taxon>Bacteria</taxon>
        <taxon>Bacillati</taxon>
        <taxon>Bacillota</taxon>
        <taxon>Clostridia</taxon>
        <taxon>Lachnospirales</taxon>
        <taxon>Lachnospiraceae</taxon>
        <taxon>Eisenbergiella</taxon>
    </lineage>
</organism>
<feature type="domain" description="ABC transmembrane type-1" evidence="8">
    <location>
        <begin position="101"/>
        <end position="313"/>
    </location>
</feature>
<dbReference type="CDD" id="cd06261">
    <property type="entry name" value="TM_PBP2"/>
    <property type="match status" value="1"/>
</dbReference>
<dbReference type="InterPro" id="IPR045621">
    <property type="entry name" value="BPD_transp_1_N"/>
</dbReference>
<dbReference type="SUPFAM" id="SSF161098">
    <property type="entry name" value="MetI-like"/>
    <property type="match status" value="1"/>
</dbReference>
<evidence type="ECO:0000256" key="5">
    <source>
        <dbReference type="ARBA" id="ARBA00022989"/>
    </source>
</evidence>
<feature type="transmembrane region" description="Helical" evidence="7">
    <location>
        <begin position="136"/>
        <end position="160"/>
    </location>
</feature>
<dbReference type="PANTHER" id="PTHR30465">
    <property type="entry name" value="INNER MEMBRANE ABC TRANSPORTER"/>
    <property type="match status" value="1"/>
</dbReference>
<comment type="similarity">
    <text evidence="7">Belongs to the binding-protein-dependent transport system permease family.</text>
</comment>
<proteinExistence type="inferred from homology"/>
<keyword evidence="4 7" id="KW-0812">Transmembrane</keyword>
<dbReference type="Pfam" id="PF19300">
    <property type="entry name" value="BPD_transp_1_N"/>
    <property type="match status" value="1"/>
</dbReference>
<dbReference type="InterPro" id="IPR035906">
    <property type="entry name" value="MetI-like_sf"/>
</dbReference>
<accession>A0A1E3APG7</accession>
<dbReference type="GO" id="GO:0055085">
    <property type="term" value="P:transmembrane transport"/>
    <property type="evidence" value="ECO:0007669"/>
    <property type="project" value="InterPro"/>
</dbReference>
<dbReference type="PANTHER" id="PTHR30465:SF43">
    <property type="entry name" value="OLIGOPEPTIDE ABC TRANSPORTER, PERMEASE PROTEIN"/>
    <property type="match status" value="1"/>
</dbReference>
<dbReference type="PATRIC" id="fig|1432052.3.peg.3373"/>
<evidence type="ECO:0000313" key="10">
    <source>
        <dbReference type="Proteomes" id="UP000095003"/>
    </source>
</evidence>
<dbReference type="Pfam" id="PF00528">
    <property type="entry name" value="BPD_transp_1"/>
    <property type="match status" value="1"/>
</dbReference>
<evidence type="ECO:0000256" key="6">
    <source>
        <dbReference type="ARBA" id="ARBA00023136"/>
    </source>
</evidence>
<keyword evidence="2 7" id="KW-0813">Transport</keyword>
<dbReference type="EMBL" id="MCGI01000003">
    <property type="protein sequence ID" value="ODM10622.1"/>
    <property type="molecule type" value="Genomic_DNA"/>
</dbReference>
<evidence type="ECO:0000256" key="2">
    <source>
        <dbReference type="ARBA" id="ARBA00022448"/>
    </source>
</evidence>